<dbReference type="PANTHER" id="PTHR19879">
    <property type="entry name" value="TRANSCRIPTION INITIATION FACTOR TFIID"/>
    <property type="match status" value="1"/>
</dbReference>
<sequence>MTAESSSDTINKTKIYHGVFKQQLLPICDDEDVNGVVAVDETHSGILGPLSSVCCCDISEDNSILCAGFNDSSVRLWSINGQKIRPLKKATELAKLDPEADDILDAMLDEDNAASRLTFIGHSGPVYNTSFNMDNRLLLSCSEDSTGGSDKCALLWTLDRQQPLRMLVGHDSDINCVAFHPNSNYVASGSDDKTLRIWDLANGECVRLFNNYTIPTAPKMAPIQTVQFSHDGRFLATGRLTGIRNIYQEEEISSKPSDVSLGDYYTKSTSVLHLSFTRRNLLLGAGNFDQ</sequence>
<dbReference type="PROSITE" id="PS50294">
    <property type="entry name" value="WD_REPEATS_REGION"/>
    <property type="match status" value="1"/>
</dbReference>
<dbReference type="AlphaFoldDB" id="A0A915K829"/>
<evidence type="ECO:0000313" key="4">
    <source>
        <dbReference type="Proteomes" id="UP000887565"/>
    </source>
</evidence>
<keyword evidence="1 3" id="KW-0853">WD repeat</keyword>
<dbReference type="PANTHER" id="PTHR19879:SF1">
    <property type="entry name" value="CANNONBALL-RELATED"/>
    <property type="match status" value="1"/>
</dbReference>
<evidence type="ECO:0000256" key="1">
    <source>
        <dbReference type="ARBA" id="ARBA00022574"/>
    </source>
</evidence>
<evidence type="ECO:0000256" key="2">
    <source>
        <dbReference type="ARBA" id="ARBA00022737"/>
    </source>
</evidence>
<keyword evidence="2" id="KW-0677">Repeat</keyword>
<keyword evidence="4" id="KW-1185">Reference proteome</keyword>
<dbReference type="GO" id="GO:0005669">
    <property type="term" value="C:transcription factor TFIID complex"/>
    <property type="evidence" value="ECO:0007669"/>
    <property type="project" value="TreeGrafter"/>
</dbReference>
<dbReference type="SUPFAM" id="SSF50978">
    <property type="entry name" value="WD40 repeat-like"/>
    <property type="match status" value="1"/>
</dbReference>
<dbReference type="WBParaSite" id="nRc.2.0.1.t34513-RA">
    <property type="protein sequence ID" value="nRc.2.0.1.t34513-RA"/>
    <property type="gene ID" value="nRc.2.0.1.g34513"/>
</dbReference>
<evidence type="ECO:0000256" key="3">
    <source>
        <dbReference type="PROSITE-ProRule" id="PRU00221"/>
    </source>
</evidence>
<dbReference type="InterPro" id="IPR036322">
    <property type="entry name" value="WD40_repeat_dom_sf"/>
</dbReference>
<dbReference type="Proteomes" id="UP000887565">
    <property type="component" value="Unplaced"/>
</dbReference>
<evidence type="ECO:0000313" key="5">
    <source>
        <dbReference type="WBParaSite" id="nRc.2.0.1.t34513-RA"/>
    </source>
</evidence>
<dbReference type="PROSITE" id="PS50082">
    <property type="entry name" value="WD_REPEATS_2"/>
    <property type="match status" value="1"/>
</dbReference>
<dbReference type="GO" id="GO:0006367">
    <property type="term" value="P:transcription initiation at RNA polymerase II promoter"/>
    <property type="evidence" value="ECO:0007669"/>
    <property type="project" value="TreeGrafter"/>
</dbReference>
<proteinExistence type="predicted"/>
<dbReference type="InterPro" id="IPR015943">
    <property type="entry name" value="WD40/YVTN_repeat-like_dom_sf"/>
</dbReference>
<dbReference type="Pfam" id="PF00400">
    <property type="entry name" value="WD40"/>
    <property type="match status" value="3"/>
</dbReference>
<protein>
    <submittedName>
        <fullName evidence="5">Uncharacterized protein</fullName>
    </submittedName>
</protein>
<dbReference type="SMART" id="SM00320">
    <property type="entry name" value="WD40"/>
    <property type="match status" value="4"/>
</dbReference>
<name>A0A915K829_ROMCU</name>
<dbReference type="InterPro" id="IPR001680">
    <property type="entry name" value="WD40_rpt"/>
</dbReference>
<feature type="repeat" description="WD" evidence="3">
    <location>
        <begin position="167"/>
        <end position="208"/>
    </location>
</feature>
<organism evidence="4 5">
    <name type="scientific">Romanomermis culicivorax</name>
    <name type="common">Nematode worm</name>
    <dbReference type="NCBI Taxonomy" id="13658"/>
    <lineage>
        <taxon>Eukaryota</taxon>
        <taxon>Metazoa</taxon>
        <taxon>Ecdysozoa</taxon>
        <taxon>Nematoda</taxon>
        <taxon>Enoplea</taxon>
        <taxon>Dorylaimia</taxon>
        <taxon>Mermithida</taxon>
        <taxon>Mermithoidea</taxon>
        <taxon>Mermithidae</taxon>
        <taxon>Romanomermis</taxon>
    </lineage>
</organism>
<accession>A0A915K829</accession>
<dbReference type="PROSITE" id="PS00678">
    <property type="entry name" value="WD_REPEATS_1"/>
    <property type="match status" value="1"/>
</dbReference>
<dbReference type="GO" id="GO:0016251">
    <property type="term" value="F:RNA polymerase II general transcription initiation factor activity"/>
    <property type="evidence" value="ECO:0007669"/>
    <property type="project" value="TreeGrafter"/>
</dbReference>
<dbReference type="Gene3D" id="2.130.10.10">
    <property type="entry name" value="YVTN repeat-like/Quinoprotein amine dehydrogenase"/>
    <property type="match status" value="2"/>
</dbReference>
<dbReference type="InterPro" id="IPR019775">
    <property type="entry name" value="WD40_repeat_CS"/>
</dbReference>
<reference evidence="5" key="1">
    <citation type="submission" date="2022-11" db="UniProtKB">
        <authorList>
            <consortium name="WormBaseParasite"/>
        </authorList>
    </citation>
    <scope>IDENTIFICATION</scope>
</reference>